<dbReference type="RefSeq" id="XP_046116863.1">
    <property type="nucleotide sequence ID" value="XM_046257870.1"/>
</dbReference>
<reference evidence="4" key="1">
    <citation type="journal article" date="2021" name="IMA Fungus">
        <title>Genomic characterization of three marine fungi, including Emericellopsis atlantica sp. nov. with signatures of a generalist lifestyle and marine biomass degradation.</title>
        <authorList>
            <person name="Hagestad O.C."/>
            <person name="Hou L."/>
            <person name="Andersen J.H."/>
            <person name="Hansen E.H."/>
            <person name="Altermark B."/>
            <person name="Li C."/>
            <person name="Kuhnert E."/>
            <person name="Cox R.J."/>
            <person name="Crous P.W."/>
            <person name="Spatafora J.W."/>
            <person name="Lail K."/>
            <person name="Amirebrahimi M."/>
            <person name="Lipzen A."/>
            <person name="Pangilinan J."/>
            <person name="Andreopoulos W."/>
            <person name="Hayes R.D."/>
            <person name="Ng V."/>
            <person name="Grigoriev I.V."/>
            <person name="Jackson S.A."/>
            <person name="Sutton T.D.S."/>
            <person name="Dobson A.D.W."/>
            <person name="Rama T."/>
        </authorList>
    </citation>
    <scope>NUCLEOTIDE SEQUENCE</scope>
    <source>
        <strain evidence="4">TS7</strain>
    </source>
</reference>
<feature type="repeat" description="TPR" evidence="3">
    <location>
        <begin position="157"/>
        <end position="190"/>
    </location>
</feature>
<dbReference type="Gene3D" id="1.25.40.10">
    <property type="entry name" value="Tetratricopeptide repeat domain"/>
    <property type="match status" value="1"/>
</dbReference>
<dbReference type="PANTHER" id="PTHR46035">
    <property type="entry name" value="TETRATRICOPEPTIDE REPEAT PROTEIN 4"/>
    <property type="match status" value="1"/>
</dbReference>
<accession>A0A9P7ZIY0</accession>
<dbReference type="Pfam" id="PF07719">
    <property type="entry name" value="TPR_2"/>
    <property type="match status" value="1"/>
</dbReference>
<dbReference type="InterPro" id="IPR013105">
    <property type="entry name" value="TPR_2"/>
</dbReference>
<evidence type="ECO:0008006" key="6">
    <source>
        <dbReference type="Google" id="ProtNLM"/>
    </source>
</evidence>
<keyword evidence="5" id="KW-1185">Reference proteome</keyword>
<dbReference type="GO" id="GO:0005829">
    <property type="term" value="C:cytosol"/>
    <property type="evidence" value="ECO:0007669"/>
    <property type="project" value="TreeGrafter"/>
</dbReference>
<evidence type="ECO:0000256" key="2">
    <source>
        <dbReference type="ARBA" id="ARBA00022803"/>
    </source>
</evidence>
<organism evidence="4 5">
    <name type="scientific">Emericellopsis atlantica</name>
    <dbReference type="NCBI Taxonomy" id="2614577"/>
    <lineage>
        <taxon>Eukaryota</taxon>
        <taxon>Fungi</taxon>
        <taxon>Dikarya</taxon>
        <taxon>Ascomycota</taxon>
        <taxon>Pezizomycotina</taxon>
        <taxon>Sordariomycetes</taxon>
        <taxon>Hypocreomycetidae</taxon>
        <taxon>Hypocreales</taxon>
        <taxon>Bionectriaceae</taxon>
        <taxon>Emericellopsis</taxon>
    </lineage>
</organism>
<dbReference type="SMART" id="SM00028">
    <property type="entry name" value="TPR"/>
    <property type="match status" value="3"/>
</dbReference>
<evidence type="ECO:0000256" key="1">
    <source>
        <dbReference type="ARBA" id="ARBA00022737"/>
    </source>
</evidence>
<dbReference type="PROSITE" id="PS50005">
    <property type="entry name" value="TPR"/>
    <property type="match status" value="1"/>
</dbReference>
<evidence type="ECO:0000313" key="4">
    <source>
        <dbReference type="EMBL" id="KAG9252939.1"/>
    </source>
</evidence>
<dbReference type="InterPro" id="IPR011990">
    <property type="entry name" value="TPR-like_helical_dom_sf"/>
</dbReference>
<proteinExistence type="predicted"/>
<name>A0A9P7ZIY0_9HYPO</name>
<dbReference type="GeneID" id="70288773"/>
<dbReference type="PANTHER" id="PTHR46035:SF3">
    <property type="entry name" value="TRANSLOCATION PROTEIN SEC72"/>
    <property type="match status" value="1"/>
</dbReference>
<comment type="caution">
    <text evidence="4">The sequence shown here is derived from an EMBL/GenBank/DDBJ whole genome shotgun (WGS) entry which is preliminary data.</text>
</comment>
<evidence type="ECO:0000256" key="3">
    <source>
        <dbReference type="PROSITE-ProRule" id="PRU00339"/>
    </source>
</evidence>
<gene>
    <name evidence="4" type="ORF">F5Z01DRAFT_168697</name>
</gene>
<sequence length="209" mass="23290">MAELTHFDMQPLQLTDDFRAVTIAPSASKPSRSLQAELDALNDLHHKLISSEEGVLPTRVPGPPASIPPKRAQAVTKLRDQANDLYRKGKHVEAQKMYTAGIEMARARPSWQPCAISREELGGLYANRAQAYMAVGQWAEGSVDAQTSAELRKMGNAKAWWRRGKCLMEMGRLEEAGEWVRRALEIEGGEADLRELLEDIEKRLARGKA</sequence>
<dbReference type="GO" id="GO:0006457">
    <property type="term" value="P:protein folding"/>
    <property type="evidence" value="ECO:0007669"/>
    <property type="project" value="TreeGrafter"/>
</dbReference>
<keyword evidence="2 3" id="KW-0802">TPR repeat</keyword>
<dbReference type="AlphaFoldDB" id="A0A9P7ZIY0"/>
<evidence type="ECO:0000313" key="5">
    <source>
        <dbReference type="Proteomes" id="UP000887229"/>
    </source>
</evidence>
<protein>
    <recommendedName>
        <fullName evidence="6">Translocation protein sec72</fullName>
    </recommendedName>
</protein>
<dbReference type="GO" id="GO:0005634">
    <property type="term" value="C:nucleus"/>
    <property type="evidence" value="ECO:0007669"/>
    <property type="project" value="TreeGrafter"/>
</dbReference>
<dbReference type="SUPFAM" id="SSF48452">
    <property type="entry name" value="TPR-like"/>
    <property type="match status" value="1"/>
</dbReference>
<dbReference type="GO" id="GO:0051879">
    <property type="term" value="F:Hsp90 protein binding"/>
    <property type="evidence" value="ECO:0007669"/>
    <property type="project" value="TreeGrafter"/>
</dbReference>
<dbReference type="EMBL" id="MU251259">
    <property type="protein sequence ID" value="KAG9252939.1"/>
    <property type="molecule type" value="Genomic_DNA"/>
</dbReference>
<dbReference type="InterPro" id="IPR019734">
    <property type="entry name" value="TPR_rpt"/>
</dbReference>
<dbReference type="Proteomes" id="UP000887229">
    <property type="component" value="Unassembled WGS sequence"/>
</dbReference>
<dbReference type="GO" id="GO:0030544">
    <property type="term" value="F:Hsp70 protein binding"/>
    <property type="evidence" value="ECO:0007669"/>
    <property type="project" value="TreeGrafter"/>
</dbReference>
<keyword evidence="1" id="KW-0677">Repeat</keyword>
<dbReference type="OrthoDB" id="433738at2759"/>